<evidence type="ECO:0000313" key="1">
    <source>
        <dbReference type="EMBL" id="TKA10404.1"/>
    </source>
</evidence>
<comment type="caution">
    <text evidence="1">The sequence shown here is derived from an EMBL/GenBank/DDBJ whole genome shotgun (WGS) entry which is preliminary data.</text>
</comment>
<dbReference type="RefSeq" id="WP_136724757.1">
    <property type="nucleotide sequence ID" value="NZ_SUMC01000014.1"/>
</dbReference>
<dbReference type="EMBL" id="SUMC01000014">
    <property type="protein sequence ID" value="TKA10404.1"/>
    <property type="molecule type" value="Genomic_DNA"/>
</dbReference>
<proteinExistence type="predicted"/>
<reference evidence="1 2" key="1">
    <citation type="submission" date="2019-04" db="EMBL/GenBank/DDBJ databases">
        <title>Streptomyces oryziradicis sp. nov., a novel actinomycete isolated from rhizosphere soil of rice (Oryza sativa L.).</title>
        <authorList>
            <person name="Li C."/>
        </authorList>
    </citation>
    <scope>NUCLEOTIDE SEQUENCE [LARGE SCALE GENOMIC DNA]</scope>
    <source>
        <strain evidence="1 2">NEAU-C40</strain>
    </source>
</reference>
<organism evidence="1 2">
    <name type="scientific">Actinacidiphila oryziradicis</name>
    <dbReference type="NCBI Taxonomy" id="2571141"/>
    <lineage>
        <taxon>Bacteria</taxon>
        <taxon>Bacillati</taxon>
        <taxon>Actinomycetota</taxon>
        <taxon>Actinomycetes</taxon>
        <taxon>Kitasatosporales</taxon>
        <taxon>Streptomycetaceae</taxon>
        <taxon>Actinacidiphila</taxon>
    </lineage>
</organism>
<evidence type="ECO:0000313" key="2">
    <source>
        <dbReference type="Proteomes" id="UP000305778"/>
    </source>
</evidence>
<gene>
    <name evidence="1" type="ORF">FCI23_17075</name>
</gene>
<protein>
    <submittedName>
        <fullName evidence="1">Uncharacterized protein</fullName>
    </submittedName>
</protein>
<dbReference type="Proteomes" id="UP000305778">
    <property type="component" value="Unassembled WGS sequence"/>
</dbReference>
<keyword evidence="2" id="KW-1185">Reference proteome</keyword>
<accession>A0A4U0SKP2</accession>
<sequence>MCLLPNSGHAPGAAAARVHRKKFRTPADAGSQTMTVDSVRASAWDSGTSQTGAIKGIGDMCADVAGASDTAPTGIRLTLTPFS</sequence>
<name>A0A4U0SKP2_9ACTN</name>
<dbReference type="AlphaFoldDB" id="A0A4U0SKP2"/>